<evidence type="ECO:0000259" key="2">
    <source>
        <dbReference type="Pfam" id="PF21106"/>
    </source>
</evidence>
<evidence type="ECO:0000313" key="3">
    <source>
        <dbReference type="EMBL" id="SDD39028.1"/>
    </source>
</evidence>
<dbReference type="Pfam" id="PF02384">
    <property type="entry name" value="N6_Mtase"/>
    <property type="match status" value="1"/>
</dbReference>
<reference evidence="4" key="1">
    <citation type="submission" date="2016-10" db="EMBL/GenBank/DDBJ databases">
        <authorList>
            <person name="Varghese N."/>
            <person name="Submissions S."/>
        </authorList>
    </citation>
    <scope>NUCLEOTIDE SEQUENCE [LARGE SCALE GENOMIC DNA]</scope>
    <source>
        <strain evidence="4">DSM 21620</strain>
    </source>
</reference>
<keyword evidence="3" id="KW-0808">Transferase</keyword>
<keyword evidence="4" id="KW-1185">Reference proteome</keyword>
<name>A0A1G6UCC5_9BACI</name>
<proteinExistence type="predicted"/>
<dbReference type="SUPFAM" id="SSF53335">
    <property type="entry name" value="S-adenosyl-L-methionine-dependent methyltransferases"/>
    <property type="match status" value="1"/>
</dbReference>
<keyword evidence="3" id="KW-0489">Methyltransferase</keyword>
<feature type="domain" description="YtxK-like N-terminal helical" evidence="2">
    <location>
        <begin position="7"/>
        <end position="86"/>
    </location>
</feature>
<dbReference type="STRING" id="361279.SAMN05421663_11033"/>
<dbReference type="PANTHER" id="PTHR41313">
    <property type="entry name" value="ADENINE-SPECIFIC METHYLTRANSFERASE"/>
    <property type="match status" value="1"/>
</dbReference>
<organism evidence="3 4">
    <name type="scientific">Terribacillus halophilus</name>
    <dbReference type="NCBI Taxonomy" id="361279"/>
    <lineage>
        <taxon>Bacteria</taxon>
        <taxon>Bacillati</taxon>
        <taxon>Bacillota</taxon>
        <taxon>Bacilli</taxon>
        <taxon>Bacillales</taxon>
        <taxon>Bacillaceae</taxon>
        <taxon>Terribacillus</taxon>
    </lineage>
</organism>
<feature type="domain" description="DNA methylase adenine-specific" evidence="1">
    <location>
        <begin position="95"/>
        <end position="300"/>
    </location>
</feature>
<dbReference type="EMBL" id="FMZB01000010">
    <property type="protein sequence ID" value="SDD39028.1"/>
    <property type="molecule type" value="Genomic_DNA"/>
</dbReference>
<dbReference type="InterPro" id="IPR029063">
    <property type="entry name" value="SAM-dependent_MTases_sf"/>
</dbReference>
<dbReference type="Gene3D" id="1.10.150.470">
    <property type="match status" value="1"/>
</dbReference>
<protein>
    <submittedName>
        <fullName evidence="3">Site-specific DNA-methyltransferase (Adenine-specific)</fullName>
    </submittedName>
</protein>
<dbReference type="GO" id="GO:0008170">
    <property type="term" value="F:N-methyltransferase activity"/>
    <property type="evidence" value="ECO:0007669"/>
    <property type="project" value="InterPro"/>
</dbReference>
<dbReference type="InterPro" id="IPR016843">
    <property type="entry name" value="S-AdoMet-dep_Ade-MeTrfase_prd"/>
</dbReference>
<evidence type="ECO:0000259" key="1">
    <source>
        <dbReference type="Pfam" id="PF02384"/>
    </source>
</evidence>
<evidence type="ECO:0000313" key="4">
    <source>
        <dbReference type="Proteomes" id="UP000198666"/>
    </source>
</evidence>
<dbReference type="Pfam" id="PF21106">
    <property type="entry name" value="YtxK_like"/>
    <property type="match status" value="1"/>
</dbReference>
<dbReference type="Proteomes" id="UP000198666">
    <property type="component" value="Unassembled WGS sequence"/>
</dbReference>
<dbReference type="GO" id="GO:0032259">
    <property type="term" value="P:methylation"/>
    <property type="evidence" value="ECO:0007669"/>
    <property type="project" value="UniProtKB-KW"/>
</dbReference>
<dbReference type="PRINTS" id="PR00507">
    <property type="entry name" value="N12N6MTFRASE"/>
</dbReference>
<dbReference type="AlphaFoldDB" id="A0A1G6UCC5"/>
<dbReference type="InterPro" id="IPR048375">
    <property type="entry name" value="YtxK-like_N"/>
</dbReference>
<gene>
    <name evidence="3" type="ORF">SAMN05421663_11033</name>
</gene>
<dbReference type="Gene3D" id="3.40.50.150">
    <property type="entry name" value="Vaccinia Virus protein VP39"/>
    <property type="match status" value="1"/>
</dbReference>
<dbReference type="GO" id="GO:0003677">
    <property type="term" value="F:DNA binding"/>
    <property type="evidence" value="ECO:0007669"/>
    <property type="project" value="InterPro"/>
</dbReference>
<dbReference type="CDD" id="cd02440">
    <property type="entry name" value="AdoMet_MTases"/>
    <property type="match status" value="1"/>
</dbReference>
<accession>A0A1G6UCC5</accession>
<dbReference type="InterPro" id="IPR052933">
    <property type="entry name" value="DNA_Protect_Modify"/>
</dbReference>
<dbReference type="OrthoDB" id="9788159at2"/>
<dbReference type="RefSeq" id="WP_093728182.1">
    <property type="nucleotide sequence ID" value="NZ_FMZB01000010.1"/>
</dbReference>
<dbReference type="PIRSF" id="PIRSF026567">
    <property type="entry name" value="Adenine_mtase_bact_prd"/>
    <property type="match status" value="1"/>
</dbReference>
<dbReference type="PANTHER" id="PTHR41313:SF1">
    <property type="entry name" value="DNA METHYLASE ADENINE-SPECIFIC DOMAIN-CONTAINING PROTEIN"/>
    <property type="match status" value="1"/>
</dbReference>
<dbReference type="InterPro" id="IPR003356">
    <property type="entry name" value="DNA_methylase_A-5"/>
</dbReference>
<sequence>MEQKNVEKVYQALDQMAEALETRENIPYLDALGAAMEYILDRDIDVITEQPLLKQQLEKHAAVFDKQTYKKEEIRKGIQLAILKGMKGATQQQHMLTPDTVAMLIGYLTNKLVGNNENFRLFDPAVGTGNLLTAVLNQVEREVEAYGSDVDPTLIQLAVMNANMQERQIEFFHQDSLRPFLLEPVDLVVSDLPVGYYPDDIQAAQFELKADEGHSYSHHLFMEQSLHYTKEGGYLLFVVPNFLFESDQSRSLHTFLQEHAHIVGMLQLPQSMFKNETQAKSVLILQKKGTLTTAPKQALLVQLPSFKNPNAMANVLKQINEWFENELSDLKN</sequence>